<dbReference type="InterPro" id="IPR032456">
    <property type="entry name" value="Peptidase_M48_N"/>
</dbReference>
<dbReference type="GO" id="GO:0008233">
    <property type="term" value="F:peptidase activity"/>
    <property type="evidence" value="ECO:0007669"/>
    <property type="project" value="UniProtKB-KW"/>
</dbReference>
<dbReference type="Pfam" id="PF16491">
    <property type="entry name" value="Peptidase_M48_N"/>
    <property type="match status" value="1"/>
</dbReference>
<protein>
    <submittedName>
        <fullName evidence="3">CAAX prenyl protease 1-like protein</fullName>
    </submittedName>
</protein>
<gene>
    <name evidence="3" type="ORF">B4U80_03134</name>
</gene>
<evidence type="ECO:0000259" key="2">
    <source>
        <dbReference type="Pfam" id="PF16491"/>
    </source>
</evidence>
<feature type="transmembrane region" description="Helical" evidence="1">
    <location>
        <begin position="23"/>
        <end position="41"/>
    </location>
</feature>
<dbReference type="Proteomes" id="UP000288716">
    <property type="component" value="Unassembled WGS sequence"/>
</dbReference>
<comment type="caution">
    <text evidence="3">The sequence shown here is derived from an EMBL/GenBank/DDBJ whole genome shotgun (WGS) entry which is preliminary data.</text>
</comment>
<reference evidence="3 4" key="1">
    <citation type="journal article" date="2018" name="Gigascience">
        <title>Genomes of trombidid mites reveal novel predicted allergens and laterally-transferred genes associated with secondary metabolism.</title>
        <authorList>
            <person name="Dong X."/>
            <person name="Chaisiri K."/>
            <person name="Xia D."/>
            <person name="Armstrong S.D."/>
            <person name="Fang Y."/>
            <person name="Donnelly M.J."/>
            <person name="Kadowaki T."/>
            <person name="McGarry J.W."/>
            <person name="Darby A.C."/>
            <person name="Makepeace B.L."/>
        </authorList>
    </citation>
    <scope>NUCLEOTIDE SEQUENCE [LARGE SCALE GENOMIC DNA]</scope>
    <source>
        <strain evidence="3">UoL-UT</strain>
    </source>
</reference>
<dbReference type="PANTHER" id="PTHR10120">
    <property type="entry name" value="CAAX PRENYL PROTEASE 1"/>
    <property type="match status" value="1"/>
</dbReference>
<dbReference type="GO" id="GO:0006508">
    <property type="term" value="P:proteolysis"/>
    <property type="evidence" value="ECO:0007669"/>
    <property type="project" value="UniProtKB-KW"/>
</dbReference>
<keyword evidence="4" id="KW-1185">Reference proteome</keyword>
<keyword evidence="1" id="KW-0812">Transmembrane</keyword>
<evidence type="ECO:0000256" key="1">
    <source>
        <dbReference type="SAM" id="Phobius"/>
    </source>
</evidence>
<keyword evidence="3" id="KW-0378">Hydrolase</keyword>
<evidence type="ECO:0000313" key="3">
    <source>
        <dbReference type="EMBL" id="RWS23264.1"/>
    </source>
</evidence>
<dbReference type="AlphaFoldDB" id="A0A443S700"/>
<dbReference type="OrthoDB" id="360839at2759"/>
<evidence type="ECO:0000313" key="4">
    <source>
        <dbReference type="Proteomes" id="UP000288716"/>
    </source>
</evidence>
<keyword evidence="3" id="KW-0645">Protease</keyword>
<organism evidence="3 4">
    <name type="scientific">Leptotrombidium deliense</name>
    <dbReference type="NCBI Taxonomy" id="299467"/>
    <lineage>
        <taxon>Eukaryota</taxon>
        <taxon>Metazoa</taxon>
        <taxon>Ecdysozoa</taxon>
        <taxon>Arthropoda</taxon>
        <taxon>Chelicerata</taxon>
        <taxon>Arachnida</taxon>
        <taxon>Acari</taxon>
        <taxon>Acariformes</taxon>
        <taxon>Trombidiformes</taxon>
        <taxon>Prostigmata</taxon>
        <taxon>Anystina</taxon>
        <taxon>Parasitengona</taxon>
        <taxon>Trombiculoidea</taxon>
        <taxon>Trombiculidae</taxon>
        <taxon>Leptotrombidium</taxon>
    </lineage>
</organism>
<accession>A0A443S700</accession>
<dbReference type="VEuPathDB" id="VectorBase:LDEU008777"/>
<feature type="transmembrane region" description="Helical" evidence="1">
    <location>
        <begin position="202"/>
        <end position="220"/>
    </location>
</feature>
<feature type="non-terminal residue" evidence="3">
    <location>
        <position position="221"/>
    </location>
</feature>
<dbReference type="STRING" id="299467.A0A443S700"/>
<keyword evidence="1" id="KW-1133">Transmembrane helix</keyword>
<feature type="transmembrane region" description="Helical" evidence="1">
    <location>
        <begin position="178"/>
        <end position="196"/>
    </location>
</feature>
<sequence length="221" mass="25577">MGACIFGVYFHFFVDNYWNEENLFRSVLLFAWLTFFWELYLSFRQYKMYVSVTTVPVEFAGVLDQTTLTKARLYNIDKYKFGFVNGIWDQCLSTVSGVILLTNVLPFLWKVSGDVLVSVGLSEHSEILRTVLFAMIGSFLSTIINTPWSMYNTFVVEEKHGFNNQTIGFYFKDKVKKFLVSQVISSLVIAAATFIIKSGGQYFFIYLWLFCSLVVFLFMTV</sequence>
<keyword evidence="1" id="KW-0472">Membrane</keyword>
<proteinExistence type="predicted"/>
<feature type="domain" description="CAAX prenyl protease 1 N-terminal" evidence="2">
    <location>
        <begin position="45"/>
        <end position="221"/>
    </location>
</feature>
<name>A0A443S700_9ACAR</name>
<dbReference type="EMBL" id="NCKV01006805">
    <property type="protein sequence ID" value="RWS23264.1"/>
    <property type="molecule type" value="Genomic_DNA"/>
</dbReference>